<protein>
    <submittedName>
        <fullName evidence="2">Os09g0502566 protein</fullName>
    </submittedName>
</protein>
<dbReference type="InParanoid" id="A0A0P0XPI9"/>
<accession>A0A0P0XPI9</accession>
<evidence type="ECO:0000256" key="1">
    <source>
        <dbReference type="SAM" id="MobiDB-lite"/>
    </source>
</evidence>
<evidence type="ECO:0000313" key="3">
    <source>
        <dbReference type="Proteomes" id="UP000059680"/>
    </source>
</evidence>
<dbReference type="AlphaFoldDB" id="A0A0P0XPI9"/>
<feature type="compositionally biased region" description="Basic and acidic residues" evidence="1">
    <location>
        <begin position="90"/>
        <end position="100"/>
    </location>
</feature>
<feature type="region of interest" description="Disordered" evidence="1">
    <location>
        <begin position="64"/>
        <end position="100"/>
    </location>
</feature>
<proteinExistence type="predicted"/>
<dbReference type="PaxDb" id="39947-A0A0P0XPI9"/>
<name>A0A0P0XPI9_ORYSJ</name>
<sequence>MSSGRVTPEFVIILPPWESSCWQGEYFLLTDLVIDPPLRALFRRRRRSRRMEMSRFSASRAMAAYAGSSRGNREHPEAAHLSPPCPSPTYEDRGARSGRG</sequence>
<evidence type="ECO:0000313" key="2">
    <source>
        <dbReference type="EMBL" id="BAT08828.1"/>
    </source>
</evidence>
<dbReference type="EMBL" id="AP014965">
    <property type="protein sequence ID" value="BAT08828.1"/>
    <property type="molecule type" value="Genomic_DNA"/>
</dbReference>
<reference evidence="2 3" key="3">
    <citation type="journal article" date="2013" name="Rice">
        <title>Improvement of the Oryza sativa Nipponbare reference genome using next generation sequence and optical map data.</title>
        <authorList>
            <person name="Kawahara Y."/>
            <person name="de la Bastide M."/>
            <person name="Hamilton J.P."/>
            <person name="Kanamori H."/>
            <person name="McCombie W.R."/>
            <person name="Ouyang S."/>
            <person name="Schwartz D.C."/>
            <person name="Tanaka T."/>
            <person name="Wu J."/>
            <person name="Zhou S."/>
            <person name="Childs K.L."/>
            <person name="Davidson R.M."/>
            <person name="Lin H."/>
            <person name="Quesada-Ocampo L."/>
            <person name="Vaillancourt B."/>
            <person name="Sakai H."/>
            <person name="Lee S.S."/>
            <person name="Kim J."/>
            <person name="Numa H."/>
            <person name="Itoh T."/>
            <person name="Buell C.R."/>
            <person name="Matsumoto T."/>
        </authorList>
    </citation>
    <scope>NUCLEOTIDE SEQUENCE [LARGE SCALE GENOMIC DNA]</scope>
    <source>
        <strain evidence="3">cv. Nipponbare</strain>
    </source>
</reference>
<organism evidence="2 3">
    <name type="scientific">Oryza sativa subsp. japonica</name>
    <name type="common">Rice</name>
    <dbReference type="NCBI Taxonomy" id="39947"/>
    <lineage>
        <taxon>Eukaryota</taxon>
        <taxon>Viridiplantae</taxon>
        <taxon>Streptophyta</taxon>
        <taxon>Embryophyta</taxon>
        <taxon>Tracheophyta</taxon>
        <taxon>Spermatophyta</taxon>
        <taxon>Magnoliopsida</taxon>
        <taxon>Liliopsida</taxon>
        <taxon>Poales</taxon>
        <taxon>Poaceae</taxon>
        <taxon>BOP clade</taxon>
        <taxon>Oryzoideae</taxon>
        <taxon>Oryzeae</taxon>
        <taxon>Oryzinae</taxon>
        <taxon>Oryza</taxon>
        <taxon>Oryza sativa</taxon>
    </lineage>
</organism>
<reference evidence="2 3" key="2">
    <citation type="journal article" date="2013" name="Plant Cell Physiol.">
        <title>Rice Annotation Project Database (RAP-DB): an integrative and interactive database for rice genomics.</title>
        <authorList>
            <person name="Sakai H."/>
            <person name="Lee S.S."/>
            <person name="Tanaka T."/>
            <person name="Numa H."/>
            <person name="Kim J."/>
            <person name="Kawahara Y."/>
            <person name="Wakimoto H."/>
            <person name="Yang C.C."/>
            <person name="Iwamoto M."/>
            <person name="Abe T."/>
            <person name="Yamada Y."/>
            <person name="Muto A."/>
            <person name="Inokuchi H."/>
            <person name="Ikemura T."/>
            <person name="Matsumoto T."/>
            <person name="Sasaki T."/>
            <person name="Itoh T."/>
        </authorList>
    </citation>
    <scope>NUCLEOTIDE SEQUENCE [LARGE SCALE GENOMIC DNA]</scope>
    <source>
        <strain evidence="3">cv. Nipponbare</strain>
    </source>
</reference>
<gene>
    <name evidence="2" type="ordered locus">Os09g0502566</name>
    <name evidence="2" type="ORF">OSNPB_090502566</name>
</gene>
<keyword evidence="3" id="KW-1185">Reference proteome</keyword>
<dbReference type="Proteomes" id="UP000059680">
    <property type="component" value="Chromosome 9"/>
</dbReference>
<reference evidence="3" key="1">
    <citation type="journal article" date="2005" name="Nature">
        <title>The map-based sequence of the rice genome.</title>
        <authorList>
            <consortium name="International rice genome sequencing project (IRGSP)"/>
            <person name="Matsumoto T."/>
            <person name="Wu J."/>
            <person name="Kanamori H."/>
            <person name="Katayose Y."/>
            <person name="Fujisawa M."/>
            <person name="Namiki N."/>
            <person name="Mizuno H."/>
            <person name="Yamamoto K."/>
            <person name="Antonio B.A."/>
            <person name="Baba T."/>
            <person name="Sakata K."/>
            <person name="Nagamura Y."/>
            <person name="Aoki H."/>
            <person name="Arikawa K."/>
            <person name="Arita K."/>
            <person name="Bito T."/>
            <person name="Chiden Y."/>
            <person name="Fujitsuka N."/>
            <person name="Fukunaka R."/>
            <person name="Hamada M."/>
            <person name="Harada C."/>
            <person name="Hayashi A."/>
            <person name="Hijishita S."/>
            <person name="Honda M."/>
            <person name="Hosokawa S."/>
            <person name="Ichikawa Y."/>
            <person name="Idonuma A."/>
            <person name="Iijima M."/>
            <person name="Ikeda M."/>
            <person name="Ikeno M."/>
            <person name="Ito K."/>
            <person name="Ito S."/>
            <person name="Ito T."/>
            <person name="Ito Y."/>
            <person name="Ito Y."/>
            <person name="Iwabuchi A."/>
            <person name="Kamiya K."/>
            <person name="Karasawa W."/>
            <person name="Kurita K."/>
            <person name="Katagiri S."/>
            <person name="Kikuta A."/>
            <person name="Kobayashi H."/>
            <person name="Kobayashi N."/>
            <person name="Machita K."/>
            <person name="Maehara T."/>
            <person name="Masukawa M."/>
            <person name="Mizubayashi T."/>
            <person name="Mukai Y."/>
            <person name="Nagasaki H."/>
            <person name="Nagata Y."/>
            <person name="Naito S."/>
            <person name="Nakashima M."/>
            <person name="Nakama Y."/>
            <person name="Nakamichi Y."/>
            <person name="Nakamura M."/>
            <person name="Meguro A."/>
            <person name="Negishi M."/>
            <person name="Ohta I."/>
            <person name="Ohta T."/>
            <person name="Okamoto M."/>
            <person name="Ono N."/>
            <person name="Saji S."/>
            <person name="Sakaguchi M."/>
            <person name="Sakai K."/>
            <person name="Shibata M."/>
            <person name="Shimokawa T."/>
            <person name="Song J."/>
            <person name="Takazaki Y."/>
            <person name="Terasawa K."/>
            <person name="Tsugane M."/>
            <person name="Tsuji K."/>
            <person name="Ueda S."/>
            <person name="Waki K."/>
            <person name="Yamagata H."/>
            <person name="Yamamoto M."/>
            <person name="Yamamoto S."/>
            <person name="Yamane H."/>
            <person name="Yoshiki S."/>
            <person name="Yoshihara R."/>
            <person name="Yukawa K."/>
            <person name="Zhong H."/>
            <person name="Yano M."/>
            <person name="Yuan Q."/>
            <person name="Ouyang S."/>
            <person name="Liu J."/>
            <person name="Jones K.M."/>
            <person name="Gansberger K."/>
            <person name="Moffat K."/>
            <person name="Hill J."/>
            <person name="Bera J."/>
            <person name="Fadrosh D."/>
            <person name="Jin S."/>
            <person name="Johri S."/>
            <person name="Kim M."/>
            <person name="Overton L."/>
            <person name="Reardon M."/>
            <person name="Tsitrin T."/>
            <person name="Vuong H."/>
            <person name="Weaver B."/>
            <person name="Ciecko A."/>
            <person name="Tallon L."/>
            <person name="Jackson J."/>
            <person name="Pai G."/>
            <person name="Aken S.V."/>
            <person name="Utterback T."/>
            <person name="Reidmuller S."/>
            <person name="Feldblyum T."/>
            <person name="Hsiao J."/>
            <person name="Zismann V."/>
            <person name="Iobst S."/>
            <person name="de Vazeille A.R."/>
            <person name="Buell C.R."/>
            <person name="Ying K."/>
            <person name="Li Y."/>
            <person name="Lu T."/>
            <person name="Huang Y."/>
            <person name="Zhao Q."/>
            <person name="Feng Q."/>
            <person name="Zhang L."/>
            <person name="Zhu J."/>
            <person name="Weng Q."/>
            <person name="Mu J."/>
            <person name="Lu Y."/>
            <person name="Fan D."/>
            <person name="Liu Y."/>
            <person name="Guan J."/>
            <person name="Zhang Y."/>
            <person name="Yu S."/>
            <person name="Liu X."/>
            <person name="Zhang Y."/>
            <person name="Hong G."/>
            <person name="Han B."/>
            <person name="Choisne N."/>
            <person name="Demange N."/>
            <person name="Orjeda G."/>
            <person name="Samain S."/>
            <person name="Cattolico L."/>
            <person name="Pelletier E."/>
            <person name="Couloux A."/>
            <person name="Segurens B."/>
            <person name="Wincker P."/>
            <person name="D'Hont A."/>
            <person name="Scarpelli C."/>
            <person name="Weissenbach J."/>
            <person name="Salanoubat M."/>
            <person name="Quetier F."/>
            <person name="Yu Y."/>
            <person name="Kim H.R."/>
            <person name="Rambo T."/>
            <person name="Currie J."/>
            <person name="Collura K."/>
            <person name="Luo M."/>
            <person name="Yang T."/>
            <person name="Ammiraju J.S.S."/>
            <person name="Engler F."/>
            <person name="Soderlund C."/>
            <person name="Wing R.A."/>
            <person name="Palmer L.E."/>
            <person name="de la Bastide M."/>
            <person name="Spiegel L."/>
            <person name="Nascimento L."/>
            <person name="Zutavern T."/>
            <person name="O'Shaughnessy A."/>
            <person name="Dike S."/>
            <person name="Dedhia N."/>
            <person name="Preston R."/>
            <person name="Balija V."/>
            <person name="McCombie W.R."/>
            <person name="Chow T."/>
            <person name="Chen H."/>
            <person name="Chung M."/>
            <person name="Chen C."/>
            <person name="Shaw J."/>
            <person name="Wu H."/>
            <person name="Hsiao K."/>
            <person name="Chao Y."/>
            <person name="Chu M."/>
            <person name="Cheng C."/>
            <person name="Hour A."/>
            <person name="Lee P."/>
            <person name="Lin S."/>
            <person name="Lin Y."/>
            <person name="Liou J."/>
            <person name="Liu S."/>
            <person name="Hsing Y."/>
            <person name="Raghuvanshi S."/>
            <person name="Mohanty A."/>
            <person name="Bharti A.K."/>
            <person name="Gaur A."/>
            <person name="Gupta V."/>
            <person name="Kumar D."/>
            <person name="Ravi V."/>
            <person name="Vij S."/>
            <person name="Kapur A."/>
            <person name="Khurana P."/>
            <person name="Khurana P."/>
            <person name="Khurana J.P."/>
            <person name="Tyagi A.K."/>
            <person name="Gaikwad K."/>
            <person name="Singh A."/>
            <person name="Dalal V."/>
            <person name="Srivastava S."/>
            <person name="Dixit A."/>
            <person name="Pal A.K."/>
            <person name="Ghazi I.A."/>
            <person name="Yadav M."/>
            <person name="Pandit A."/>
            <person name="Bhargava A."/>
            <person name="Sureshbabu K."/>
            <person name="Batra K."/>
            <person name="Sharma T.R."/>
            <person name="Mohapatra T."/>
            <person name="Singh N.K."/>
            <person name="Messing J."/>
            <person name="Nelson A.B."/>
            <person name="Fuks G."/>
            <person name="Kavchok S."/>
            <person name="Keizer G."/>
            <person name="Linton E."/>
            <person name="Llaca V."/>
            <person name="Song R."/>
            <person name="Tanyolac B."/>
            <person name="Young S."/>
            <person name="Ho-Il K."/>
            <person name="Hahn J.H."/>
            <person name="Sangsakoo G."/>
            <person name="Vanavichit A."/>
            <person name="de Mattos Luiz.A.T."/>
            <person name="Zimmer P.D."/>
            <person name="Malone G."/>
            <person name="Dellagostin O."/>
            <person name="de Oliveira A.C."/>
            <person name="Bevan M."/>
            <person name="Bancroft I."/>
            <person name="Minx P."/>
            <person name="Cordum H."/>
            <person name="Wilson R."/>
            <person name="Cheng Z."/>
            <person name="Jin W."/>
            <person name="Jiang J."/>
            <person name="Leong S.A."/>
            <person name="Iwama H."/>
            <person name="Gojobori T."/>
            <person name="Itoh T."/>
            <person name="Niimura Y."/>
            <person name="Fujii Y."/>
            <person name="Habara T."/>
            <person name="Sakai H."/>
            <person name="Sato Y."/>
            <person name="Wilson G."/>
            <person name="Kumar K."/>
            <person name="McCouch S."/>
            <person name="Juretic N."/>
            <person name="Hoen D."/>
            <person name="Wright S."/>
            <person name="Bruskiewich R."/>
            <person name="Bureau T."/>
            <person name="Miyao A."/>
            <person name="Hirochika H."/>
            <person name="Nishikawa T."/>
            <person name="Kadowaki K."/>
            <person name="Sugiura M."/>
            <person name="Burr B."/>
            <person name="Sasaki T."/>
        </authorList>
    </citation>
    <scope>NUCLEOTIDE SEQUENCE [LARGE SCALE GENOMIC DNA]</scope>
    <source>
        <strain evidence="3">cv. Nipponbare</strain>
    </source>
</reference>
<dbReference type="Gramene" id="Os09t0502566-01">
    <property type="protein sequence ID" value="Os09t0502566-01"/>
    <property type="gene ID" value="Os09g0502566"/>
</dbReference>